<dbReference type="InterPro" id="IPR027417">
    <property type="entry name" value="P-loop_NTPase"/>
</dbReference>
<dbReference type="Gene3D" id="3.80.10.10">
    <property type="entry name" value="Ribonuclease Inhibitor"/>
    <property type="match status" value="2"/>
</dbReference>
<dbReference type="Pfam" id="PF02758">
    <property type="entry name" value="PYRIN"/>
    <property type="match status" value="1"/>
</dbReference>
<dbReference type="CDD" id="cd08321">
    <property type="entry name" value="Pyrin_ASC-like"/>
    <property type="match status" value="1"/>
</dbReference>
<dbReference type="PRINTS" id="PR01407">
    <property type="entry name" value="BUTYPHLNCDUF"/>
</dbReference>
<dbReference type="KEGG" id="els:105024017"/>
<reference evidence="10" key="3">
    <citation type="submission" date="2025-08" db="UniProtKB">
        <authorList>
            <consortium name="Ensembl"/>
        </authorList>
    </citation>
    <scope>IDENTIFICATION</scope>
</reference>
<reference evidence="11" key="1">
    <citation type="journal article" date="2014" name="PLoS ONE">
        <title>The genome and linkage map of the northern pike (Esox lucius): conserved synteny revealed between the salmonid sister group and the Neoteleostei.</title>
        <authorList>
            <person name="Rondeau E.B."/>
            <person name="Minkley D.R."/>
            <person name="Leong J.S."/>
            <person name="Messmer A.M."/>
            <person name="Jantzen J.R."/>
            <person name="von Schalburg K.R."/>
            <person name="Lemon C."/>
            <person name="Bird N.H."/>
            <person name="Koop B.F."/>
        </authorList>
    </citation>
    <scope>NUCLEOTIDE SEQUENCE</scope>
</reference>
<dbReference type="SMART" id="SM00449">
    <property type="entry name" value="SPRY"/>
    <property type="match status" value="1"/>
</dbReference>
<evidence type="ECO:0000256" key="4">
    <source>
        <dbReference type="ARBA" id="ARBA00022737"/>
    </source>
</evidence>
<dbReference type="InterPro" id="IPR041075">
    <property type="entry name" value="NOD1/2_WH"/>
</dbReference>
<dbReference type="InterPro" id="IPR029495">
    <property type="entry name" value="NACHT-assoc"/>
</dbReference>
<dbReference type="SUPFAM" id="SSF47986">
    <property type="entry name" value="DEATH domain"/>
    <property type="match status" value="1"/>
</dbReference>
<evidence type="ECO:0008006" key="12">
    <source>
        <dbReference type="Google" id="ProtNLM"/>
    </source>
</evidence>
<dbReference type="InterPro" id="IPR001611">
    <property type="entry name" value="Leu-rich_rpt"/>
</dbReference>
<dbReference type="Gene3D" id="2.60.120.920">
    <property type="match status" value="1"/>
</dbReference>
<reference evidence="10" key="4">
    <citation type="submission" date="2025-09" db="UniProtKB">
        <authorList>
            <consortium name="Ensembl"/>
        </authorList>
    </citation>
    <scope>IDENTIFICATION</scope>
</reference>
<dbReference type="InterPro" id="IPR051261">
    <property type="entry name" value="NLR"/>
</dbReference>
<dbReference type="PROSITE" id="PS50188">
    <property type="entry name" value="B302_SPRY"/>
    <property type="match status" value="1"/>
</dbReference>
<dbReference type="SMART" id="SM00589">
    <property type="entry name" value="PRY"/>
    <property type="match status" value="1"/>
</dbReference>
<dbReference type="InterPro" id="IPR041267">
    <property type="entry name" value="NLRP_HD2"/>
</dbReference>
<dbReference type="RefSeq" id="XP_010891938.3">
    <property type="nucleotide sequence ID" value="XM_010893636.5"/>
</dbReference>
<dbReference type="InterPro" id="IPR032675">
    <property type="entry name" value="LRR_dom_sf"/>
</dbReference>
<accession>A0A3P8YLZ8</accession>
<comment type="subcellular location">
    <subcellularLocation>
        <location evidence="1">Cytoplasm</location>
    </subcellularLocation>
</comment>
<dbReference type="AlphaFoldDB" id="A0A3P8YLZ8"/>
<dbReference type="InterPro" id="IPR001870">
    <property type="entry name" value="B30.2/SPRY"/>
</dbReference>
<evidence type="ECO:0000256" key="6">
    <source>
        <dbReference type="ARBA" id="ARBA00022840"/>
    </source>
</evidence>
<dbReference type="SMART" id="SM01288">
    <property type="entry name" value="FISNA"/>
    <property type="match status" value="1"/>
</dbReference>
<evidence type="ECO:0000313" key="11">
    <source>
        <dbReference type="Proteomes" id="UP000265140"/>
    </source>
</evidence>
<dbReference type="InterPro" id="IPR011029">
    <property type="entry name" value="DEATH-like_dom_sf"/>
</dbReference>
<dbReference type="PANTHER" id="PTHR24106">
    <property type="entry name" value="NACHT, LRR AND CARD DOMAINS-CONTAINING"/>
    <property type="match status" value="1"/>
</dbReference>
<dbReference type="SMART" id="SM01289">
    <property type="entry name" value="PYRIN"/>
    <property type="match status" value="1"/>
</dbReference>
<dbReference type="GO" id="GO:0005737">
    <property type="term" value="C:cytoplasm"/>
    <property type="evidence" value="ECO:0007669"/>
    <property type="project" value="UniProtKB-SubCell"/>
</dbReference>
<dbReference type="Pfam" id="PF05729">
    <property type="entry name" value="NACHT"/>
    <property type="match status" value="1"/>
</dbReference>
<dbReference type="Pfam" id="PF00622">
    <property type="entry name" value="SPRY"/>
    <property type="match status" value="1"/>
</dbReference>
<dbReference type="Proteomes" id="UP000265140">
    <property type="component" value="Chromosome 23"/>
</dbReference>
<dbReference type="Gene3D" id="3.40.50.300">
    <property type="entry name" value="P-loop containing nucleotide triphosphate hydrolases"/>
    <property type="match status" value="1"/>
</dbReference>
<proteinExistence type="predicted"/>
<dbReference type="SMART" id="SM00368">
    <property type="entry name" value="LRR_RI"/>
    <property type="match status" value="5"/>
</dbReference>
<dbReference type="PROSITE" id="PS50824">
    <property type="entry name" value="DAPIN"/>
    <property type="match status" value="1"/>
</dbReference>
<keyword evidence="2" id="KW-0963">Cytoplasm</keyword>
<feature type="domain" description="B30.2/SPRY" evidence="7">
    <location>
        <begin position="849"/>
        <end position="1044"/>
    </location>
</feature>
<dbReference type="InterPro" id="IPR006574">
    <property type="entry name" value="PRY"/>
</dbReference>
<evidence type="ECO:0000259" key="7">
    <source>
        <dbReference type="PROSITE" id="PS50188"/>
    </source>
</evidence>
<organism evidence="10 11">
    <name type="scientific">Esox lucius</name>
    <name type="common">Northern pike</name>
    <dbReference type="NCBI Taxonomy" id="8010"/>
    <lineage>
        <taxon>Eukaryota</taxon>
        <taxon>Metazoa</taxon>
        <taxon>Chordata</taxon>
        <taxon>Craniata</taxon>
        <taxon>Vertebrata</taxon>
        <taxon>Euteleostomi</taxon>
        <taxon>Actinopterygii</taxon>
        <taxon>Neopterygii</taxon>
        <taxon>Teleostei</taxon>
        <taxon>Protacanthopterygii</taxon>
        <taxon>Esociformes</taxon>
        <taxon>Esocidae</taxon>
        <taxon>Esox</taxon>
    </lineage>
</organism>
<dbReference type="FunFam" id="3.40.50.300:FF:000210">
    <property type="entry name" value="Si:dkey-16p6.1"/>
    <property type="match status" value="1"/>
</dbReference>
<evidence type="ECO:0000313" key="10">
    <source>
        <dbReference type="Ensembl" id="ENSELUP00000016910.3"/>
    </source>
</evidence>
<keyword evidence="5" id="KW-0547">Nucleotide-binding</keyword>
<keyword evidence="4" id="KW-0677">Repeat</keyword>
<dbReference type="InParanoid" id="A0A3P8YLZ8"/>
<dbReference type="GO" id="GO:0005524">
    <property type="term" value="F:ATP binding"/>
    <property type="evidence" value="ECO:0007669"/>
    <property type="project" value="UniProtKB-KW"/>
</dbReference>
<keyword evidence="6" id="KW-0067">ATP-binding</keyword>
<dbReference type="Pfam" id="PF17776">
    <property type="entry name" value="NLRC4_HD2"/>
    <property type="match status" value="1"/>
</dbReference>
<feature type="domain" description="NACHT" evidence="9">
    <location>
        <begin position="181"/>
        <end position="314"/>
    </location>
</feature>
<dbReference type="SUPFAM" id="SSF52047">
    <property type="entry name" value="RNI-like"/>
    <property type="match status" value="1"/>
</dbReference>
<dbReference type="Bgee" id="ENSELUG00000016671">
    <property type="expression patterns" value="Expressed in stomach and 12 other cell types or tissues"/>
</dbReference>
<evidence type="ECO:0000256" key="1">
    <source>
        <dbReference type="ARBA" id="ARBA00004496"/>
    </source>
</evidence>
<name>A0A3P8YLZ8_ESOLU</name>
<dbReference type="GeneID" id="105024017"/>
<dbReference type="InterPro" id="IPR007111">
    <property type="entry name" value="NACHT_NTPase"/>
</dbReference>
<evidence type="ECO:0000259" key="9">
    <source>
        <dbReference type="PROSITE" id="PS50837"/>
    </source>
</evidence>
<dbReference type="InterPro" id="IPR004020">
    <property type="entry name" value="DAPIN"/>
</dbReference>
<dbReference type="InterPro" id="IPR003877">
    <property type="entry name" value="SPRY_dom"/>
</dbReference>
<dbReference type="OMA" id="FRQINSN"/>
<dbReference type="Gene3D" id="1.10.533.10">
    <property type="entry name" value="Death Domain, Fas"/>
    <property type="match status" value="1"/>
</dbReference>
<evidence type="ECO:0000256" key="3">
    <source>
        <dbReference type="ARBA" id="ARBA00022614"/>
    </source>
</evidence>
<feature type="domain" description="Pyrin" evidence="8">
    <location>
        <begin position="1"/>
        <end position="86"/>
    </location>
</feature>
<dbReference type="GeneTree" id="ENSGT01150000286911"/>
<dbReference type="Pfam" id="PF13765">
    <property type="entry name" value="PRY"/>
    <property type="match status" value="1"/>
</dbReference>
<dbReference type="Pfam" id="PF17779">
    <property type="entry name" value="WHD_NOD2"/>
    <property type="match status" value="1"/>
</dbReference>
<dbReference type="InterPro" id="IPR043136">
    <property type="entry name" value="B30.2/SPRY_sf"/>
</dbReference>
<dbReference type="SUPFAM" id="SSF49899">
    <property type="entry name" value="Concanavalin A-like lectins/glucanases"/>
    <property type="match status" value="1"/>
</dbReference>
<dbReference type="PROSITE" id="PS51450">
    <property type="entry name" value="LRR"/>
    <property type="match status" value="1"/>
</dbReference>
<dbReference type="Ensembl" id="ENSELUT00000026401.3">
    <property type="protein sequence ID" value="ENSELUP00000016910.3"/>
    <property type="gene ID" value="ENSELUG00000016671.3"/>
</dbReference>
<evidence type="ECO:0000256" key="2">
    <source>
        <dbReference type="ARBA" id="ARBA00022490"/>
    </source>
</evidence>
<dbReference type="Pfam" id="PF14484">
    <property type="entry name" value="FISNA"/>
    <property type="match status" value="1"/>
</dbReference>
<protein>
    <recommendedName>
        <fullName evidence="12">B30.2/SPRY domain-containing protein</fullName>
    </recommendedName>
</protein>
<dbReference type="SMART" id="SM00367">
    <property type="entry name" value="LRR_CC"/>
    <property type="match status" value="3"/>
</dbReference>
<dbReference type="Pfam" id="PF13516">
    <property type="entry name" value="LRR_6"/>
    <property type="match status" value="3"/>
</dbReference>
<reference evidence="10" key="2">
    <citation type="submission" date="2020-02" db="EMBL/GenBank/DDBJ databases">
        <title>Esox lucius (northern pike) genome, fEsoLuc1, primary haplotype.</title>
        <authorList>
            <person name="Myers G."/>
            <person name="Karagic N."/>
            <person name="Meyer A."/>
            <person name="Pippel M."/>
            <person name="Reichard M."/>
            <person name="Winkler S."/>
            <person name="Tracey A."/>
            <person name="Sims Y."/>
            <person name="Howe K."/>
            <person name="Rhie A."/>
            <person name="Formenti G."/>
            <person name="Durbin R."/>
            <person name="Fedrigo O."/>
            <person name="Jarvis E.D."/>
        </authorList>
    </citation>
    <scope>NUCLEOTIDE SEQUENCE [LARGE SCALE GENOMIC DNA]</scope>
</reference>
<dbReference type="RefSeq" id="XP_010891937.3">
    <property type="nucleotide sequence ID" value="XM_010893635.5"/>
</dbReference>
<dbReference type="InterPro" id="IPR003879">
    <property type="entry name" value="Butyrophylin_SPRY"/>
</dbReference>
<dbReference type="InterPro" id="IPR006553">
    <property type="entry name" value="Leu-rich_rpt_Cys-con_subtyp"/>
</dbReference>
<dbReference type="InterPro" id="IPR013320">
    <property type="entry name" value="ConA-like_dom_sf"/>
</dbReference>
<keyword evidence="3" id="KW-0433">Leucine-rich repeat</keyword>
<sequence>MAPVPELLLAILEELVEVELKTFKWHLTQDLLEGFPHIPVSQLEKADRLDTMKKIVETYGSGGAVKISQEILKKMSQNQLAESLKNRCDVPETIELEVEDKLKCYLRKKYGSIYEGTSREGDFIYLNQVFTKLHVISGAWGGVTDEHEVMRLNIRTPAAEETTVEVSNIFKQLPDQKKPMRTVLTQGIAGIGKSVSVQKFILDWAEGKENQGINLVFPLPFRQINSNIGEDNCSLIELLHQFFPDMGPIKSLSNNSKVLFIFDGLDECRLPLDFSNKVLTDDTKPAPLDRLITNLITGELLLDAQVWITTRPGAAKKIPRQYIHQWTEVRGFNDLQKEEYFRKKLCDVNLAGRIIAHMKSSRSLHILCHIPVFCWISATVLEKLLGEEESRKIPKTLTEMNIHFLLYQIGRMEVADNSTARYNFILKLGELAFRQLERGHLVFYEEDLTECGIDFTEAAVNSSLCTEIFEVGRMSRKSVFSFVHLSIQEFLAAVYVFVTFINSEQNPLVKPNSIVKLLTWGKQQSMNDLFKNAVDQALHSENGHLDLFLRFLLGLSIESNQTLLQGLLTQKGKNTHTHEKIIEYIKKKIRRNESPERCINLFHCLNELNDHSLVEEIQMYLNSGNISEVKLSPAQWSSLVFVLLTSEEELDVFDLKKYSKSEEGLLWMLPVIKSSRIAVLDGCNITGACCEALAPVLSSTCSHLRELDLSNNDLQDSGVKLLAAGLGSPQCKLKKLSLNGCNITERCCKELTSALTTSNLRTLDLSNNKLQDSGVKLLCEGLANSQCRLKTLRLSFCGVTEEGCAALISALRSNPSHLRDLDLSYNHPGESGAKLLSAGLNDLIHKLQTLSVHPRGEGWLFRRLHWMDLTLNPDTANSFLSLSVGNRKVSHGKEWQPYTNHPERFTHWPQVLCRECLTGRCYWEVEWSGKWALIGVTYRMFNITLKRRFGANNKSWSLECCGNRFSIWHSNKRMDLPVSSVSQSNRVGVYLDWPTGTLSFYSVSSETMIHLYTFNCAFAVPVYAGIGVSFQSSMTLCKVDTKDLQATKP</sequence>
<dbReference type="PROSITE" id="PS50837">
    <property type="entry name" value="NACHT"/>
    <property type="match status" value="1"/>
</dbReference>
<dbReference type="CDD" id="cd16040">
    <property type="entry name" value="SPRY_PRY_SNTX"/>
    <property type="match status" value="1"/>
</dbReference>
<evidence type="ECO:0000256" key="5">
    <source>
        <dbReference type="ARBA" id="ARBA00022741"/>
    </source>
</evidence>
<keyword evidence="11" id="KW-1185">Reference proteome</keyword>
<evidence type="ECO:0000259" key="8">
    <source>
        <dbReference type="PROSITE" id="PS50824"/>
    </source>
</evidence>